<dbReference type="EMBL" id="CACRUT010000016">
    <property type="protein sequence ID" value="VYU42625.1"/>
    <property type="molecule type" value="Genomic_DNA"/>
</dbReference>
<proteinExistence type="predicted"/>
<dbReference type="RefSeq" id="WP_412442990.1">
    <property type="nucleotide sequence ID" value="NZ_CACRUT010000016.1"/>
</dbReference>
<sequence>MDDNYKNRRLIPVPENQKDFIRTTCQRDFIWWEEAHGIWKMMMNIACGINERFLPCDNEYDFDTTLHLFRTQGNVVNGDKLHDSHKVFGYMQDSLNCLLGEVLQKEYYELAENIKSMMLVLEDIIRHKSHVSDGKSA</sequence>
<reference evidence="1" key="1">
    <citation type="submission" date="2019-11" db="EMBL/GenBank/DDBJ databases">
        <authorList>
            <person name="Feng L."/>
        </authorList>
    </citation>
    <scope>NUCLEOTIDE SEQUENCE</scope>
    <source>
        <strain evidence="1">PclaraLFYP37</strain>
    </source>
</reference>
<evidence type="ECO:0000313" key="1">
    <source>
        <dbReference type="EMBL" id="VYU42625.1"/>
    </source>
</evidence>
<organism evidence="1">
    <name type="scientific">Paraprevotella clara</name>
    <dbReference type="NCBI Taxonomy" id="454154"/>
    <lineage>
        <taxon>Bacteria</taxon>
        <taxon>Pseudomonadati</taxon>
        <taxon>Bacteroidota</taxon>
        <taxon>Bacteroidia</taxon>
        <taxon>Bacteroidales</taxon>
        <taxon>Prevotellaceae</taxon>
        <taxon>Paraprevotella</taxon>
    </lineage>
</organism>
<gene>
    <name evidence="1" type="ORF">PCLFYP37_02852</name>
</gene>
<protein>
    <submittedName>
        <fullName evidence="1">Uncharacterized protein</fullName>
    </submittedName>
</protein>
<accession>A0A6N3ER65</accession>
<dbReference type="AlphaFoldDB" id="A0A6N3ER65"/>
<name>A0A6N3ER65_9BACT</name>